<evidence type="ECO:0000313" key="4">
    <source>
        <dbReference type="Proteomes" id="UP000009080"/>
    </source>
</evidence>
<evidence type="ECO:0008006" key="5">
    <source>
        <dbReference type="Google" id="ProtNLM"/>
    </source>
</evidence>
<keyword evidence="2" id="KW-0812">Transmembrane</keyword>
<dbReference type="KEGG" id="ttu:TERTU_2346"/>
<keyword evidence="2" id="KW-0472">Membrane</keyword>
<dbReference type="HOGENOM" id="CLU_032303_1_1_6"/>
<evidence type="ECO:0000313" key="3">
    <source>
        <dbReference type="EMBL" id="ACR14616.1"/>
    </source>
</evidence>
<proteinExistence type="predicted"/>
<feature type="transmembrane region" description="Helical" evidence="2">
    <location>
        <begin position="144"/>
        <end position="164"/>
    </location>
</feature>
<dbReference type="eggNOG" id="COG4325">
    <property type="taxonomic scope" value="Bacteria"/>
</dbReference>
<dbReference type="SUPFAM" id="SSF54680">
    <property type="entry name" value="Pyrimidine nucleoside phosphorylase C-terminal domain"/>
    <property type="match status" value="1"/>
</dbReference>
<keyword evidence="2" id="KW-1133">Transmembrane helix</keyword>
<protein>
    <recommendedName>
        <fullName evidence="5">DUF2254 domain-containing protein</fullName>
    </recommendedName>
</protein>
<accession>C5BK90</accession>
<feature type="transmembrane region" description="Helical" evidence="2">
    <location>
        <begin position="113"/>
        <end position="132"/>
    </location>
</feature>
<keyword evidence="4" id="KW-1185">Reference proteome</keyword>
<name>C5BK90_TERTT</name>
<reference evidence="3 4" key="1">
    <citation type="journal article" date="2009" name="PLoS ONE">
        <title>The complete genome of Teredinibacter turnerae T7901: an intracellular endosymbiont of marine wood-boring bivalves (shipworms).</title>
        <authorList>
            <person name="Yang J.C."/>
            <person name="Madupu R."/>
            <person name="Durkin A.S."/>
            <person name="Ekborg N.A."/>
            <person name="Pedamallu C.S."/>
            <person name="Hostetler J.B."/>
            <person name="Radune D."/>
            <person name="Toms B.S."/>
            <person name="Henrissat B."/>
            <person name="Coutinho P.M."/>
            <person name="Schwarz S."/>
            <person name="Field L."/>
            <person name="Trindade-Silva A.E."/>
            <person name="Soares C.A.G."/>
            <person name="Elshahawi S."/>
            <person name="Hanora A."/>
            <person name="Schmidt E.W."/>
            <person name="Haygood M.G."/>
            <person name="Posfai J."/>
            <person name="Benner J."/>
            <person name="Madinger C."/>
            <person name="Nove J."/>
            <person name="Anton B."/>
            <person name="Chaudhary K."/>
            <person name="Foster J."/>
            <person name="Holman A."/>
            <person name="Kumar S."/>
            <person name="Lessard P.A."/>
            <person name="Luyten Y.A."/>
            <person name="Slatko B."/>
            <person name="Wood N."/>
            <person name="Wu B."/>
            <person name="Teplitski M."/>
            <person name="Mougous J.D."/>
            <person name="Ward N."/>
            <person name="Eisen J.A."/>
            <person name="Badger J.H."/>
            <person name="Distel D.L."/>
        </authorList>
    </citation>
    <scope>NUCLEOTIDE SEQUENCE [LARGE SCALE GENOMIC DNA]</scope>
    <source>
        <strain evidence="4">ATCC 39867 / T7901</strain>
    </source>
</reference>
<dbReference type="EMBL" id="CP001614">
    <property type="protein sequence ID" value="ACR14616.1"/>
    <property type="molecule type" value="Genomic_DNA"/>
</dbReference>
<evidence type="ECO:0000256" key="2">
    <source>
        <dbReference type="SAM" id="Phobius"/>
    </source>
</evidence>
<organism evidence="3 4">
    <name type="scientific">Teredinibacter turnerae (strain ATCC 39867 / T7901)</name>
    <dbReference type="NCBI Taxonomy" id="377629"/>
    <lineage>
        <taxon>Bacteria</taxon>
        <taxon>Pseudomonadati</taxon>
        <taxon>Pseudomonadota</taxon>
        <taxon>Gammaproteobacteria</taxon>
        <taxon>Cellvibrionales</taxon>
        <taxon>Cellvibrionaceae</taxon>
        <taxon>Teredinibacter</taxon>
    </lineage>
</organism>
<gene>
    <name evidence="3" type="ordered locus">TERTU_2346</name>
</gene>
<sequence>MELYPITTKIRAYWETISTSYWFIPACLMAVSVVLCSLCLALVQRASIPGWLLAFFPIVTQSGAQQLLSTLATSIITATSIAFSMTLVALVMASSQFGPRLLRTFMLDKGTQVVLGVLVATFLYCLISLHHLSSITQNEDALSIISASSAILTILDVVCIIYFIHHLAKFIQADEIIYRCFSDFLGDIDSLLPRPEDQPDERPLTEELAVRTSFSITLFSECNNYVQTINYRELINRNPDIIAGLEVFVRSGDYVAVGDPLITFYGRGEISKEMVNKYRKCLVFGRQRTPVQDPEFAVSQLVEIALRALSPGINDPYTAITCLDRLTSACVIMHDREFPANCVVNTSTNIWLLRRTFALASVINTAFDQVRQAGESHMAINLHLMHCYKTLKNHLDTKYHPLLKSHAKATMYLASKQTFSDKEQDELDQANKRFLQTA</sequence>
<dbReference type="GO" id="GO:0016763">
    <property type="term" value="F:pentosyltransferase activity"/>
    <property type="evidence" value="ECO:0007669"/>
    <property type="project" value="InterPro"/>
</dbReference>
<evidence type="ECO:0000256" key="1">
    <source>
        <dbReference type="ARBA" id="ARBA00022679"/>
    </source>
</evidence>
<dbReference type="Proteomes" id="UP000009080">
    <property type="component" value="Chromosome"/>
</dbReference>
<dbReference type="STRING" id="377629.TERTU_2346"/>
<dbReference type="AlphaFoldDB" id="C5BK90"/>
<dbReference type="GO" id="GO:0006213">
    <property type="term" value="P:pyrimidine nucleoside metabolic process"/>
    <property type="evidence" value="ECO:0007669"/>
    <property type="project" value="InterPro"/>
</dbReference>
<feature type="transmembrane region" description="Helical" evidence="2">
    <location>
        <begin position="74"/>
        <end position="93"/>
    </location>
</feature>
<dbReference type="OrthoDB" id="2955631at2"/>
<keyword evidence="1" id="KW-0808">Transferase</keyword>
<feature type="transmembrane region" description="Helical" evidence="2">
    <location>
        <begin position="20"/>
        <end position="43"/>
    </location>
</feature>
<feature type="transmembrane region" description="Helical" evidence="2">
    <location>
        <begin position="50"/>
        <end position="68"/>
    </location>
</feature>
<dbReference type="InterPro" id="IPR018723">
    <property type="entry name" value="DUF2254_membrane"/>
</dbReference>
<dbReference type="RefSeq" id="WP_015820730.1">
    <property type="nucleotide sequence ID" value="NC_012997.1"/>
</dbReference>
<dbReference type="InterPro" id="IPR036566">
    <property type="entry name" value="PYNP-like_C_sf"/>
</dbReference>
<dbReference type="Pfam" id="PF10011">
    <property type="entry name" value="DUF2254"/>
    <property type="match status" value="1"/>
</dbReference>